<evidence type="ECO:0000256" key="1">
    <source>
        <dbReference type="ARBA" id="ARBA00022723"/>
    </source>
</evidence>
<keyword evidence="4" id="KW-1185">Reference proteome</keyword>
<dbReference type="SUPFAM" id="SSF55008">
    <property type="entry name" value="HMA, heavy metal-associated domain"/>
    <property type="match status" value="1"/>
</dbReference>
<dbReference type="EMBL" id="JALGBH010000001">
    <property type="protein sequence ID" value="MCJ0741780.1"/>
    <property type="molecule type" value="Genomic_DNA"/>
</dbReference>
<dbReference type="InterPro" id="IPR006121">
    <property type="entry name" value="HMA_dom"/>
</dbReference>
<dbReference type="InterPro" id="IPR017969">
    <property type="entry name" value="Heavy-metal-associated_CS"/>
</dbReference>
<evidence type="ECO:0000313" key="3">
    <source>
        <dbReference type="EMBL" id="MCJ0741780.1"/>
    </source>
</evidence>
<sequence length="71" mass="7701">MKHTYNVTGMTCSGCENAVKTKLMAIPEITEVIPSKDTNTAVITMDKHVATDKLQEALGGVTSNYQISEQI</sequence>
<dbReference type="Proteomes" id="UP001165460">
    <property type="component" value="Unassembled WGS sequence"/>
</dbReference>
<keyword evidence="1" id="KW-0479">Metal-binding</keyword>
<accession>A0ABS9ZT59</accession>
<proteinExistence type="predicted"/>
<dbReference type="Gene3D" id="3.30.70.100">
    <property type="match status" value="1"/>
</dbReference>
<feature type="domain" description="HMA" evidence="2">
    <location>
        <begin position="1"/>
        <end position="66"/>
    </location>
</feature>
<gene>
    <name evidence="3" type="ORF">MMF97_03575</name>
</gene>
<dbReference type="PROSITE" id="PS50846">
    <property type="entry name" value="HMA_2"/>
    <property type="match status" value="1"/>
</dbReference>
<dbReference type="CDD" id="cd00371">
    <property type="entry name" value="HMA"/>
    <property type="match status" value="1"/>
</dbReference>
<comment type="caution">
    <text evidence="3">The sequence shown here is derived from an EMBL/GenBank/DDBJ whole genome shotgun (WGS) entry which is preliminary data.</text>
</comment>
<name>A0ABS9ZT59_9SPHI</name>
<evidence type="ECO:0000313" key="4">
    <source>
        <dbReference type="Proteomes" id="UP001165460"/>
    </source>
</evidence>
<evidence type="ECO:0000259" key="2">
    <source>
        <dbReference type="PROSITE" id="PS50846"/>
    </source>
</evidence>
<dbReference type="PROSITE" id="PS01047">
    <property type="entry name" value="HMA_1"/>
    <property type="match status" value="1"/>
</dbReference>
<dbReference type="Pfam" id="PF00403">
    <property type="entry name" value="HMA"/>
    <property type="match status" value="1"/>
</dbReference>
<organism evidence="3 4">
    <name type="scientific">Pedobacter montanisoli</name>
    <dbReference type="NCBI Taxonomy" id="2923277"/>
    <lineage>
        <taxon>Bacteria</taxon>
        <taxon>Pseudomonadati</taxon>
        <taxon>Bacteroidota</taxon>
        <taxon>Sphingobacteriia</taxon>
        <taxon>Sphingobacteriales</taxon>
        <taxon>Sphingobacteriaceae</taxon>
        <taxon>Pedobacter</taxon>
    </lineage>
</organism>
<dbReference type="RefSeq" id="WP_243359245.1">
    <property type="nucleotide sequence ID" value="NZ_JALGBH010000001.1"/>
</dbReference>
<reference evidence="3" key="1">
    <citation type="submission" date="2022-03" db="EMBL/GenBank/DDBJ databases">
        <authorList>
            <person name="Woo C.Y."/>
        </authorList>
    </citation>
    <scope>NUCLEOTIDE SEQUENCE</scope>
    <source>
        <strain evidence="3">CYS-01</strain>
    </source>
</reference>
<dbReference type="InterPro" id="IPR036163">
    <property type="entry name" value="HMA_dom_sf"/>
</dbReference>
<protein>
    <submittedName>
        <fullName evidence="3">Heavy-metal-associated domain-containing protein</fullName>
    </submittedName>
</protein>